<dbReference type="PANTHER" id="PTHR32024">
    <property type="entry name" value="TRK SYSTEM POTASSIUM UPTAKE PROTEIN TRKG-RELATED"/>
    <property type="match status" value="1"/>
</dbReference>
<evidence type="ECO:0000256" key="4">
    <source>
        <dbReference type="ARBA" id="ARBA00022475"/>
    </source>
</evidence>
<keyword evidence="3" id="KW-0813">Transport</keyword>
<comment type="subcellular location">
    <subcellularLocation>
        <location evidence="1">Cell membrane</location>
        <topology evidence="1">Multi-pass membrane protein</topology>
    </subcellularLocation>
</comment>
<evidence type="ECO:0008006" key="12">
    <source>
        <dbReference type="Google" id="ProtNLM"/>
    </source>
</evidence>
<dbReference type="GO" id="GO:0008324">
    <property type="term" value="F:monoatomic cation transmembrane transporter activity"/>
    <property type="evidence" value="ECO:0007669"/>
    <property type="project" value="InterPro"/>
</dbReference>
<evidence type="ECO:0000256" key="3">
    <source>
        <dbReference type="ARBA" id="ARBA00022448"/>
    </source>
</evidence>
<evidence type="ECO:0000256" key="7">
    <source>
        <dbReference type="ARBA" id="ARBA00023065"/>
    </source>
</evidence>
<evidence type="ECO:0000256" key="5">
    <source>
        <dbReference type="ARBA" id="ARBA00022692"/>
    </source>
</evidence>
<keyword evidence="4" id="KW-1003">Cell membrane</keyword>
<evidence type="ECO:0000313" key="10">
    <source>
        <dbReference type="EMBL" id="KGE73880.1"/>
    </source>
</evidence>
<evidence type="ECO:0000256" key="9">
    <source>
        <dbReference type="SAM" id="Phobius"/>
    </source>
</evidence>
<reference evidence="10 11" key="1">
    <citation type="submission" date="2014-05" db="EMBL/GenBank/DDBJ databases">
        <title>De novo Genome Sequence of Spirocheata sp.</title>
        <authorList>
            <person name="Shivani Y."/>
            <person name="Subhash Y."/>
            <person name="Tushar L."/>
            <person name="Sasikala C."/>
            <person name="Ramana C.V."/>
        </authorList>
    </citation>
    <scope>NUCLEOTIDE SEQUENCE [LARGE SCALE GENOMIC DNA]</scope>
    <source>
        <strain evidence="10 11">JC230</strain>
    </source>
</reference>
<dbReference type="GO" id="GO:0005886">
    <property type="term" value="C:plasma membrane"/>
    <property type="evidence" value="ECO:0007669"/>
    <property type="project" value="UniProtKB-SubCell"/>
</dbReference>
<feature type="transmembrane region" description="Helical" evidence="9">
    <location>
        <begin position="40"/>
        <end position="65"/>
    </location>
</feature>
<accession>A0A098R192</accession>
<sequence length="72" mass="7967">MLLMAGGMDWFDASTHSFATMATGGFSTRNTSLGAFSSPYIHVVVTIFMVLAGLNFRLYTVLVILTPTFWRK</sequence>
<dbReference type="GO" id="GO:0030001">
    <property type="term" value="P:metal ion transport"/>
    <property type="evidence" value="ECO:0007669"/>
    <property type="project" value="UniProtKB-ARBA"/>
</dbReference>
<dbReference type="OrthoDB" id="9810952at2"/>
<dbReference type="InterPro" id="IPR003445">
    <property type="entry name" value="Cat_transpt"/>
</dbReference>
<dbReference type="Proteomes" id="UP000029692">
    <property type="component" value="Unassembled WGS sequence"/>
</dbReference>
<keyword evidence="6 9" id="KW-1133">Transmembrane helix</keyword>
<dbReference type="EMBL" id="JNUP01000003">
    <property type="protein sequence ID" value="KGE73880.1"/>
    <property type="molecule type" value="Genomic_DNA"/>
</dbReference>
<keyword evidence="8 9" id="KW-0472">Membrane</keyword>
<keyword evidence="11" id="KW-1185">Reference proteome</keyword>
<evidence type="ECO:0000256" key="8">
    <source>
        <dbReference type="ARBA" id="ARBA00023136"/>
    </source>
</evidence>
<dbReference type="PANTHER" id="PTHR32024:SF2">
    <property type="entry name" value="TRK SYSTEM POTASSIUM UPTAKE PROTEIN TRKG-RELATED"/>
    <property type="match status" value="1"/>
</dbReference>
<dbReference type="eggNOG" id="COG0168">
    <property type="taxonomic scope" value="Bacteria"/>
</dbReference>
<evidence type="ECO:0000256" key="2">
    <source>
        <dbReference type="ARBA" id="ARBA00009137"/>
    </source>
</evidence>
<protein>
    <recommendedName>
        <fullName evidence="12">Potassium transporter</fullName>
    </recommendedName>
</protein>
<dbReference type="STRING" id="1480694.DC28_01365"/>
<gene>
    <name evidence="10" type="ORF">DC28_01365</name>
</gene>
<name>A0A098R192_9SPIO</name>
<evidence type="ECO:0000313" key="11">
    <source>
        <dbReference type="Proteomes" id="UP000029692"/>
    </source>
</evidence>
<comment type="caution">
    <text evidence="10">The sequence shown here is derived from an EMBL/GenBank/DDBJ whole genome shotgun (WGS) entry which is preliminary data.</text>
</comment>
<keyword evidence="5 9" id="KW-0812">Transmembrane</keyword>
<dbReference type="Pfam" id="PF02386">
    <property type="entry name" value="TrkH"/>
    <property type="match status" value="1"/>
</dbReference>
<organism evidence="10 11">
    <name type="scientific">Spirochaeta lutea</name>
    <dbReference type="NCBI Taxonomy" id="1480694"/>
    <lineage>
        <taxon>Bacteria</taxon>
        <taxon>Pseudomonadati</taxon>
        <taxon>Spirochaetota</taxon>
        <taxon>Spirochaetia</taxon>
        <taxon>Spirochaetales</taxon>
        <taxon>Spirochaetaceae</taxon>
        <taxon>Spirochaeta</taxon>
    </lineage>
</organism>
<keyword evidence="7" id="KW-0406">Ion transport</keyword>
<dbReference type="AlphaFoldDB" id="A0A098R192"/>
<evidence type="ECO:0000256" key="6">
    <source>
        <dbReference type="ARBA" id="ARBA00022989"/>
    </source>
</evidence>
<proteinExistence type="inferred from homology"/>
<evidence type="ECO:0000256" key="1">
    <source>
        <dbReference type="ARBA" id="ARBA00004651"/>
    </source>
</evidence>
<comment type="similarity">
    <text evidence="2">Belongs to the TrkH potassium transport family.</text>
</comment>